<protein>
    <submittedName>
        <fullName evidence="1">Uncharacterized protein</fullName>
    </submittedName>
</protein>
<sequence length="38" mass="4139">MGEYCDFNAMSHMLGRKNGIQDKLAGEMSISVSLLSTC</sequence>
<comment type="caution">
    <text evidence="1">The sequence shown here is derived from an EMBL/GenBank/DDBJ whole genome shotgun (WGS) entry which is preliminary data.</text>
</comment>
<dbReference type="PATRIC" id="fig|1303.84.peg.1874"/>
<organism evidence="1 2">
    <name type="scientific">Streptococcus oralis</name>
    <dbReference type="NCBI Taxonomy" id="1303"/>
    <lineage>
        <taxon>Bacteria</taxon>
        <taxon>Bacillati</taxon>
        <taxon>Bacillota</taxon>
        <taxon>Bacilli</taxon>
        <taxon>Lactobacillales</taxon>
        <taxon>Streptococcaceae</taxon>
        <taxon>Streptococcus</taxon>
    </lineage>
</organism>
<accession>A0A139QLY1</accession>
<evidence type="ECO:0000313" key="1">
    <source>
        <dbReference type="EMBL" id="KXU03536.1"/>
    </source>
</evidence>
<dbReference type="Proteomes" id="UP000070353">
    <property type="component" value="Unassembled WGS sequence"/>
</dbReference>
<name>A0A139QLY1_STROR</name>
<reference evidence="1 2" key="1">
    <citation type="submission" date="2016-01" db="EMBL/GenBank/DDBJ databases">
        <title>Highly variable Streptococcus oralis are common among viridans streptococci isolated from primates.</title>
        <authorList>
            <person name="Denapaite D."/>
            <person name="Rieger M."/>
            <person name="Koendgen S."/>
            <person name="Brueckner R."/>
            <person name="Ochigava I."/>
            <person name="Kappeler P."/>
            <person name="Maetz-Rensing K."/>
            <person name="Leendertz F."/>
            <person name="Hakenbeck R."/>
        </authorList>
    </citation>
    <scope>NUCLEOTIDE SEQUENCE [LARGE SCALE GENOMIC DNA]</scope>
    <source>
        <strain evidence="1 2">DD24</strain>
    </source>
</reference>
<dbReference type="AlphaFoldDB" id="A0A139QLY1"/>
<dbReference type="EMBL" id="LQZB01000192">
    <property type="protein sequence ID" value="KXU03536.1"/>
    <property type="molecule type" value="Genomic_DNA"/>
</dbReference>
<gene>
    <name evidence="1" type="ORF">SORDD24_01689</name>
</gene>
<evidence type="ECO:0000313" key="2">
    <source>
        <dbReference type="Proteomes" id="UP000070353"/>
    </source>
</evidence>
<proteinExistence type="predicted"/>